<dbReference type="PANTHER" id="PTHR43842:SF2">
    <property type="entry name" value="PROPIONYL-COA CARBOXYLASE BETA CHAIN, MITOCHONDRIAL"/>
    <property type="match status" value="1"/>
</dbReference>
<feature type="domain" description="CoA carboxyltransferase N-terminal" evidence="1">
    <location>
        <begin position="1"/>
        <end position="170"/>
    </location>
</feature>
<dbReference type="Pfam" id="PF01039">
    <property type="entry name" value="Carboxyl_trans"/>
    <property type="match status" value="1"/>
</dbReference>
<dbReference type="SUPFAM" id="SSF52096">
    <property type="entry name" value="ClpP/crotonase"/>
    <property type="match status" value="2"/>
</dbReference>
<name>A0A9D1D6H5_9FIRM</name>
<keyword evidence="3" id="KW-0808">Transferase</keyword>
<dbReference type="GO" id="GO:0016740">
    <property type="term" value="F:transferase activity"/>
    <property type="evidence" value="ECO:0007669"/>
    <property type="project" value="UniProtKB-KW"/>
</dbReference>
<evidence type="ECO:0000313" key="3">
    <source>
        <dbReference type="EMBL" id="HIR05639.1"/>
    </source>
</evidence>
<dbReference type="InterPro" id="IPR011762">
    <property type="entry name" value="COA_CT_N"/>
</dbReference>
<feature type="domain" description="CoA carboxyltransferase C-terminal" evidence="2">
    <location>
        <begin position="229"/>
        <end position="465"/>
    </location>
</feature>
<reference evidence="3" key="2">
    <citation type="journal article" date="2021" name="PeerJ">
        <title>Extensive microbial diversity within the chicken gut microbiome revealed by metagenomics and culture.</title>
        <authorList>
            <person name="Gilroy R."/>
            <person name="Ravi A."/>
            <person name="Getino M."/>
            <person name="Pursley I."/>
            <person name="Horton D.L."/>
            <person name="Alikhan N.F."/>
            <person name="Baker D."/>
            <person name="Gharbi K."/>
            <person name="Hall N."/>
            <person name="Watson M."/>
            <person name="Adriaenssens E.M."/>
            <person name="Foster-Nyarko E."/>
            <person name="Jarju S."/>
            <person name="Secka A."/>
            <person name="Antonio M."/>
            <person name="Oren A."/>
            <person name="Chaudhuri R.R."/>
            <person name="La Ragione R."/>
            <person name="Hildebrand F."/>
            <person name="Pallen M.J."/>
        </authorList>
    </citation>
    <scope>NUCLEOTIDE SEQUENCE</scope>
    <source>
        <strain evidence="3">CHK180-2868</strain>
    </source>
</reference>
<dbReference type="PROSITE" id="PS50980">
    <property type="entry name" value="COA_CT_NTER"/>
    <property type="match status" value="1"/>
</dbReference>
<organism evidence="3 4">
    <name type="scientific">Candidatus Copromonas faecavium</name>
    <name type="common">nom. illeg.</name>
    <dbReference type="NCBI Taxonomy" id="2840740"/>
    <lineage>
        <taxon>Bacteria</taxon>
        <taxon>Bacillati</taxon>
        <taxon>Bacillota</taxon>
        <taxon>Clostridia</taxon>
        <taxon>Lachnospirales</taxon>
        <taxon>Lachnospiraceae</taxon>
        <taxon>Candidatus Copromonas (nom. illeg.)</taxon>
    </lineage>
</organism>
<dbReference type="EMBL" id="DVGC01000036">
    <property type="protein sequence ID" value="HIR05639.1"/>
    <property type="molecule type" value="Genomic_DNA"/>
</dbReference>
<evidence type="ECO:0000259" key="2">
    <source>
        <dbReference type="PROSITE" id="PS50989"/>
    </source>
</evidence>
<dbReference type="Proteomes" id="UP000824250">
    <property type="component" value="Unassembled WGS sequence"/>
</dbReference>
<protein>
    <submittedName>
        <fullName evidence="3">Carboxyl transferase</fullName>
    </submittedName>
</protein>
<gene>
    <name evidence="3" type="ORF">IAB28_06700</name>
</gene>
<sequence length="481" mass="51405">MEDSKMTKTSAMKRIHELLDDSSFVEVGAYVTARSTDFNMQAQETPGDGVITGYGTIEGALVYVYSQDASVMGGSMGEMHAGKIEKLYQMAMKTGAPVIGLLDCAGLRLQEGMDALDGFGRLYLCQTMASGVIPQIQAVFGTCGGGMAVASAMADFTFMEEKANLFVSAPNAIASNDTDTSGAKFQSEEAGNVCMTGTEEEILSAIHTLVSVLPANNEDDLSYDECTDDLNRLCEGLESFAGDAAAALSMISDDGFYLELKKEYASSMVTAFIRLNGITVGCVANRSESLENGEKTADYGTELTAQGCEKAAEFVNFCDAFNIPVLTLVNTTGYKGCKCTEKKIAKAAARMTYAFANADVPKVTVITGKANGTAGLSMNSKSIGADIVYAWKDASLSMMEAVPAVKIMYAKEIEEADNPGLLIKEKTAEYTEKQASAVSAARRGYVDDIIPASETRQRVIAAFEMLFTKREERPAKKHGTI</sequence>
<dbReference type="GO" id="GO:0004658">
    <property type="term" value="F:propionyl-CoA carboxylase activity"/>
    <property type="evidence" value="ECO:0007669"/>
    <property type="project" value="TreeGrafter"/>
</dbReference>
<dbReference type="PROSITE" id="PS50989">
    <property type="entry name" value="COA_CT_CTER"/>
    <property type="match status" value="1"/>
</dbReference>
<dbReference type="InterPro" id="IPR034733">
    <property type="entry name" value="AcCoA_carboxyl_beta"/>
</dbReference>
<dbReference type="Gene3D" id="3.90.226.10">
    <property type="entry name" value="2-enoyl-CoA Hydratase, Chain A, domain 1"/>
    <property type="match status" value="2"/>
</dbReference>
<reference evidence="3" key="1">
    <citation type="submission" date="2020-10" db="EMBL/GenBank/DDBJ databases">
        <authorList>
            <person name="Gilroy R."/>
        </authorList>
    </citation>
    <scope>NUCLEOTIDE SEQUENCE</scope>
    <source>
        <strain evidence="3">CHK180-2868</strain>
    </source>
</reference>
<dbReference type="InterPro" id="IPR029045">
    <property type="entry name" value="ClpP/crotonase-like_dom_sf"/>
</dbReference>
<dbReference type="AlphaFoldDB" id="A0A9D1D6H5"/>
<comment type="caution">
    <text evidence="3">The sequence shown here is derived from an EMBL/GenBank/DDBJ whole genome shotgun (WGS) entry which is preliminary data.</text>
</comment>
<dbReference type="PANTHER" id="PTHR43842">
    <property type="entry name" value="PROPIONYL-COA CARBOXYLASE BETA CHAIN"/>
    <property type="match status" value="1"/>
</dbReference>
<evidence type="ECO:0000259" key="1">
    <source>
        <dbReference type="PROSITE" id="PS50980"/>
    </source>
</evidence>
<evidence type="ECO:0000313" key="4">
    <source>
        <dbReference type="Proteomes" id="UP000824250"/>
    </source>
</evidence>
<dbReference type="InterPro" id="IPR051047">
    <property type="entry name" value="AccD/PCCB"/>
</dbReference>
<proteinExistence type="predicted"/>
<accession>A0A9D1D6H5</accession>
<dbReference type="InterPro" id="IPR011763">
    <property type="entry name" value="COA_CT_C"/>
</dbReference>